<evidence type="ECO:0000313" key="1">
    <source>
        <dbReference type="EMBL" id="JAH79627.1"/>
    </source>
</evidence>
<organism evidence="1">
    <name type="scientific">Anguilla anguilla</name>
    <name type="common">European freshwater eel</name>
    <name type="synonym">Muraena anguilla</name>
    <dbReference type="NCBI Taxonomy" id="7936"/>
    <lineage>
        <taxon>Eukaryota</taxon>
        <taxon>Metazoa</taxon>
        <taxon>Chordata</taxon>
        <taxon>Craniata</taxon>
        <taxon>Vertebrata</taxon>
        <taxon>Euteleostomi</taxon>
        <taxon>Actinopterygii</taxon>
        <taxon>Neopterygii</taxon>
        <taxon>Teleostei</taxon>
        <taxon>Anguilliformes</taxon>
        <taxon>Anguillidae</taxon>
        <taxon>Anguilla</taxon>
    </lineage>
</organism>
<dbReference type="AlphaFoldDB" id="A0A0E9VNI1"/>
<reference evidence="1" key="1">
    <citation type="submission" date="2014-11" db="EMBL/GenBank/DDBJ databases">
        <authorList>
            <person name="Amaro Gonzalez C."/>
        </authorList>
    </citation>
    <scope>NUCLEOTIDE SEQUENCE</scope>
</reference>
<accession>A0A0E9VNI1</accession>
<proteinExistence type="predicted"/>
<reference evidence="1" key="2">
    <citation type="journal article" date="2015" name="Fish Shellfish Immunol.">
        <title>Early steps in the European eel (Anguilla anguilla)-Vibrio vulnificus interaction in the gills: Role of the RtxA13 toxin.</title>
        <authorList>
            <person name="Callol A."/>
            <person name="Pajuelo D."/>
            <person name="Ebbesson L."/>
            <person name="Teles M."/>
            <person name="MacKenzie S."/>
            <person name="Amaro C."/>
        </authorList>
    </citation>
    <scope>NUCLEOTIDE SEQUENCE</scope>
</reference>
<protein>
    <submittedName>
        <fullName evidence="1">Uncharacterized protein</fullName>
    </submittedName>
</protein>
<dbReference type="EMBL" id="GBXM01028950">
    <property type="protein sequence ID" value="JAH79627.1"/>
    <property type="molecule type" value="Transcribed_RNA"/>
</dbReference>
<sequence>MLFDFVENVFLFVHSSPALSVSPQHSSF</sequence>
<name>A0A0E9VNI1_ANGAN</name>